<dbReference type="AlphaFoldDB" id="A0A2Z6AZZ7"/>
<keyword evidence="3" id="KW-1185">Reference proteome</keyword>
<evidence type="ECO:0000313" key="2">
    <source>
        <dbReference type="EMBL" id="BBD08829.1"/>
    </source>
</evidence>
<reference evidence="2 3" key="1">
    <citation type="journal article" date="2018" name="Sci. Adv.">
        <title>Multi-heme cytochromes provide a pathway for survival in energy-limited environments.</title>
        <authorList>
            <person name="Deng X."/>
            <person name="Dohmae N."/>
            <person name="Nealson K.H."/>
            <person name="Hashimoto K."/>
            <person name="Okamoto A."/>
        </authorList>
    </citation>
    <scope>NUCLEOTIDE SEQUENCE [LARGE SCALE GENOMIC DNA]</scope>
    <source>
        <strain evidence="2 3">IS5</strain>
    </source>
</reference>
<sequence>MLEQTVYLAALFKGLDDTPQILHFSAAIVPALLLGISVIKANKFLAAVGFTTLHALFFVGLLKLTEGGYAFWLYSLCQPLHQTDWTGLVAPSLADQFMIYGLPALVHGLTVPLLSLLIGVGVRAARKN</sequence>
<accession>A0A2Z6AZZ7</accession>
<keyword evidence="1" id="KW-1133">Transmembrane helix</keyword>
<name>A0A2Z6AZZ7_9BACT</name>
<feature type="transmembrane region" description="Helical" evidence="1">
    <location>
        <begin position="20"/>
        <end position="39"/>
    </location>
</feature>
<keyword evidence="1" id="KW-0812">Transmembrane</keyword>
<protein>
    <submittedName>
        <fullName evidence="2">Uncharacterized protein</fullName>
    </submittedName>
</protein>
<dbReference type="Proteomes" id="UP000269883">
    <property type="component" value="Chromosome"/>
</dbReference>
<organism evidence="2 3">
    <name type="scientific">Desulfovibrio ferrophilus</name>
    <dbReference type="NCBI Taxonomy" id="241368"/>
    <lineage>
        <taxon>Bacteria</taxon>
        <taxon>Pseudomonadati</taxon>
        <taxon>Thermodesulfobacteriota</taxon>
        <taxon>Desulfovibrionia</taxon>
        <taxon>Desulfovibrionales</taxon>
        <taxon>Desulfovibrionaceae</taxon>
        <taxon>Desulfovibrio</taxon>
    </lineage>
</organism>
<dbReference type="RefSeq" id="WP_126379257.1">
    <property type="nucleotide sequence ID" value="NZ_AP017378.1"/>
</dbReference>
<proteinExistence type="predicted"/>
<evidence type="ECO:0000313" key="3">
    <source>
        <dbReference type="Proteomes" id="UP000269883"/>
    </source>
</evidence>
<keyword evidence="1" id="KW-0472">Membrane</keyword>
<gene>
    <name evidence="2" type="ORF">DFE_2103</name>
</gene>
<feature type="transmembrane region" description="Helical" evidence="1">
    <location>
        <begin position="97"/>
        <end position="122"/>
    </location>
</feature>
<dbReference type="KEGG" id="dfl:DFE_2103"/>
<evidence type="ECO:0000256" key="1">
    <source>
        <dbReference type="SAM" id="Phobius"/>
    </source>
</evidence>
<dbReference type="EMBL" id="AP017378">
    <property type="protein sequence ID" value="BBD08829.1"/>
    <property type="molecule type" value="Genomic_DNA"/>
</dbReference>
<feature type="transmembrane region" description="Helical" evidence="1">
    <location>
        <begin position="44"/>
        <end position="64"/>
    </location>
</feature>